<protein>
    <recommendedName>
        <fullName evidence="9">DNA 5'-3' helicase</fullName>
        <ecNumber evidence="9">5.6.2.3</ecNumber>
    </recommendedName>
</protein>
<proteinExistence type="inferred from homology"/>
<organism evidence="12 13">
    <name type="scientific">Vibrio phage Seahorse</name>
    <dbReference type="NCBI Taxonomy" id="2662136"/>
    <lineage>
        <taxon>Viruses</taxon>
        <taxon>Duplodnaviria</taxon>
        <taxon>Heunggongvirae</taxon>
        <taxon>Uroviricota</taxon>
        <taxon>Caudoviricetes</taxon>
        <taxon>Seahorsevirus</taxon>
        <taxon>Seahorsevirus seahorse</taxon>
    </lineage>
</organism>
<keyword evidence="5 12" id="KW-0347">Helicase</keyword>
<dbReference type="InterPro" id="IPR016136">
    <property type="entry name" value="DNA_helicase_N/primase_C"/>
</dbReference>
<dbReference type="RefSeq" id="YP_010649724.1">
    <property type="nucleotide sequence ID" value="NC_070772.1"/>
</dbReference>
<evidence type="ECO:0000256" key="5">
    <source>
        <dbReference type="ARBA" id="ARBA00022806"/>
    </source>
</evidence>
<evidence type="ECO:0000256" key="4">
    <source>
        <dbReference type="ARBA" id="ARBA00022801"/>
    </source>
</evidence>
<dbReference type="KEGG" id="vg:77925284"/>
<dbReference type="Proteomes" id="UP000500903">
    <property type="component" value="Segment"/>
</dbReference>
<dbReference type="InterPro" id="IPR007694">
    <property type="entry name" value="DNA_helicase_DnaB-like_C"/>
</dbReference>
<evidence type="ECO:0000256" key="9">
    <source>
        <dbReference type="ARBA" id="ARBA00044969"/>
    </source>
</evidence>
<dbReference type="PANTHER" id="PTHR30153">
    <property type="entry name" value="REPLICATIVE DNA HELICASE DNAB"/>
    <property type="match status" value="1"/>
</dbReference>
<dbReference type="PANTHER" id="PTHR30153:SF2">
    <property type="entry name" value="REPLICATIVE DNA HELICASE"/>
    <property type="match status" value="1"/>
</dbReference>
<dbReference type="GO" id="GO:0003677">
    <property type="term" value="F:DNA binding"/>
    <property type="evidence" value="ECO:0007669"/>
    <property type="project" value="UniProtKB-KW"/>
</dbReference>
<dbReference type="EMBL" id="MN512538">
    <property type="protein sequence ID" value="QGF20980.1"/>
    <property type="molecule type" value="Genomic_DNA"/>
</dbReference>
<dbReference type="Pfam" id="PF00772">
    <property type="entry name" value="DnaB"/>
    <property type="match status" value="1"/>
</dbReference>
<dbReference type="Gene3D" id="1.10.860.10">
    <property type="entry name" value="DNAb Helicase, Chain A"/>
    <property type="match status" value="1"/>
</dbReference>
<dbReference type="SUPFAM" id="SSF52540">
    <property type="entry name" value="P-loop containing nucleoside triphosphate hydrolases"/>
    <property type="match status" value="1"/>
</dbReference>
<dbReference type="GO" id="GO:0016787">
    <property type="term" value="F:hydrolase activity"/>
    <property type="evidence" value="ECO:0007669"/>
    <property type="project" value="UniProtKB-KW"/>
</dbReference>
<comment type="similarity">
    <text evidence="1">Belongs to the helicase family. DnaB subfamily.</text>
</comment>
<keyword evidence="2" id="KW-0235">DNA replication</keyword>
<evidence type="ECO:0000256" key="7">
    <source>
        <dbReference type="ARBA" id="ARBA00023125"/>
    </source>
</evidence>
<evidence type="ECO:0000256" key="8">
    <source>
        <dbReference type="ARBA" id="ARBA00023235"/>
    </source>
</evidence>
<name>A0A6B7SE97_9CAUD</name>
<evidence type="ECO:0000256" key="6">
    <source>
        <dbReference type="ARBA" id="ARBA00022840"/>
    </source>
</evidence>
<evidence type="ECO:0000256" key="10">
    <source>
        <dbReference type="ARBA" id="ARBA00048954"/>
    </source>
</evidence>
<evidence type="ECO:0000313" key="12">
    <source>
        <dbReference type="EMBL" id="QGF20980.1"/>
    </source>
</evidence>
<keyword evidence="13" id="KW-1185">Reference proteome</keyword>
<dbReference type="SUPFAM" id="SSF48024">
    <property type="entry name" value="N-terminal domain of DnaB helicase"/>
    <property type="match status" value="1"/>
</dbReference>
<dbReference type="Pfam" id="PF03796">
    <property type="entry name" value="DnaB_C"/>
    <property type="match status" value="1"/>
</dbReference>
<dbReference type="GO" id="GO:0043139">
    <property type="term" value="F:5'-3' DNA helicase activity"/>
    <property type="evidence" value="ECO:0007669"/>
    <property type="project" value="UniProtKB-EC"/>
</dbReference>
<dbReference type="InterPro" id="IPR036185">
    <property type="entry name" value="DNA_heli_DnaB-like_N_sf"/>
</dbReference>
<keyword evidence="8" id="KW-0413">Isomerase</keyword>
<keyword evidence="7" id="KW-0238">DNA-binding</keyword>
<dbReference type="GO" id="GO:0005524">
    <property type="term" value="F:ATP binding"/>
    <property type="evidence" value="ECO:0007669"/>
    <property type="project" value="UniProtKB-KW"/>
</dbReference>
<dbReference type="PROSITE" id="PS51199">
    <property type="entry name" value="SF4_HELICASE"/>
    <property type="match status" value="1"/>
</dbReference>
<feature type="domain" description="SF4 helicase" evidence="11">
    <location>
        <begin position="166"/>
        <end position="383"/>
    </location>
</feature>
<evidence type="ECO:0000313" key="13">
    <source>
        <dbReference type="Proteomes" id="UP000500903"/>
    </source>
</evidence>
<comment type="catalytic activity">
    <reaction evidence="10">
        <text>ATP + H2O = ADP + phosphate + H(+)</text>
        <dbReference type="Rhea" id="RHEA:13065"/>
        <dbReference type="ChEBI" id="CHEBI:15377"/>
        <dbReference type="ChEBI" id="CHEBI:15378"/>
        <dbReference type="ChEBI" id="CHEBI:30616"/>
        <dbReference type="ChEBI" id="CHEBI:43474"/>
        <dbReference type="ChEBI" id="CHEBI:456216"/>
        <dbReference type="EC" id="5.6.2.3"/>
    </reaction>
</comment>
<evidence type="ECO:0000256" key="2">
    <source>
        <dbReference type="ARBA" id="ARBA00022705"/>
    </source>
</evidence>
<dbReference type="GO" id="GO:0006260">
    <property type="term" value="P:DNA replication"/>
    <property type="evidence" value="ECO:0007669"/>
    <property type="project" value="UniProtKB-KW"/>
</dbReference>
<dbReference type="GeneID" id="77925284"/>
<evidence type="ECO:0000256" key="1">
    <source>
        <dbReference type="ARBA" id="ARBA00008428"/>
    </source>
</evidence>
<keyword evidence="6" id="KW-0067">ATP-binding</keyword>
<dbReference type="Gene3D" id="3.40.50.300">
    <property type="entry name" value="P-loop containing nucleotide triphosphate hydrolases"/>
    <property type="match status" value="1"/>
</dbReference>
<keyword evidence="3" id="KW-0547">Nucleotide-binding</keyword>
<dbReference type="EC" id="5.6.2.3" evidence="9"/>
<sequence length="456" mass="51414">MILLPHSHENEMAVISSMVEDSDVIDKVSFLSRDDFYSMPHKLLFDLIVEQYSKGNNVDAQLISDLVTDDMGGIAYLADIIKANSSTKNAVAYAKKVMALSIRRKAMAGYQEAIEKLSDTRIDHIDSIAEASNLVDEQLSRSAIGEVLTVEKLIEYSLNEMDKSSRPDIRVGLSTGIKEIDDRLGYQNLAIGEITYLGAQSKNGKTLFGNTIAARADLQDNEVCHIFSIEMPAVGMFNGVVSAMSGVPSNFYARQDYYSQYYSNQYDEWFGRWGKAAQELNESGKITIDDKKDVTMKYICSEMRKQHSLLENQGKVLRMVVIDHLHRISFDTSKKSMTYAMGDDVRMLKNTAAELGIAVLLLGQLNENCKDRNPTAFDILDTSRVRHEIQCFIGTRIFRENGVTRFGIYCDAHRYADHETLFHPAYMRLAAGVLRSLPDNEKNWTPNQSESNQQQQ</sequence>
<reference evidence="12 13" key="1">
    <citation type="journal article" date="2020" name="Sci. Rep.">
        <title>A novel vibriophage exhibits inhibitory activity against host protein synthesis machinery.</title>
        <authorList>
            <person name="Thammatinna K."/>
            <person name="Egan M.E."/>
            <person name="Htoo H.H."/>
            <person name="Khanna K."/>
            <person name="Sugie J."/>
            <person name="Nideffer J.F."/>
            <person name="Villa E."/>
            <person name="Tassanakajon A."/>
            <person name="Pogliano J."/>
            <person name="Nonejuie P."/>
            <person name="Chaikeeratisak V."/>
        </authorList>
    </citation>
    <scope>NUCLEOTIDE SEQUENCE [LARGE SCALE GENOMIC DNA]</scope>
</reference>
<keyword evidence="4" id="KW-0378">Hydrolase</keyword>
<dbReference type="InterPro" id="IPR007693">
    <property type="entry name" value="DNA_helicase_DnaB-like_N"/>
</dbReference>
<evidence type="ECO:0000259" key="11">
    <source>
        <dbReference type="PROSITE" id="PS51199"/>
    </source>
</evidence>
<evidence type="ECO:0000256" key="3">
    <source>
        <dbReference type="ARBA" id="ARBA00022741"/>
    </source>
</evidence>
<accession>A0A6B7SE97</accession>
<dbReference type="InterPro" id="IPR027417">
    <property type="entry name" value="P-loop_NTPase"/>
</dbReference>